<dbReference type="RefSeq" id="XP_045961218.1">
    <property type="nucleotide sequence ID" value="XM_046105455.1"/>
</dbReference>
<dbReference type="PANTHER" id="PTHR15622:SF2">
    <property type="entry name" value="U4_U6 SMALL NUCLEAR RIBONUCLEOPROTEIN PRP4"/>
    <property type="match status" value="1"/>
</dbReference>
<feature type="domain" description="Nephrocystin 3-like N-terminal" evidence="7">
    <location>
        <begin position="186"/>
        <end position="348"/>
    </location>
</feature>
<dbReference type="GO" id="GO:0000209">
    <property type="term" value="P:protein polyubiquitination"/>
    <property type="evidence" value="ECO:0007669"/>
    <property type="project" value="TreeGrafter"/>
</dbReference>
<feature type="repeat" description="WD" evidence="4">
    <location>
        <begin position="792"/>
        <end position="833"/>
    </location>
</feature>
<feature type="repeat" description="WD" evidence="4">
    <location>
        <begin position="876"/>
        <end position="917"/>
    </location>
</feature>
<keyword evidence="1 4" id="KW-0853">WD repeat</keyword>
<dbReference type="InterPro" id="IPR051983">
    <property type="entry name" value="WSB_SOCS-box_domain"/>
</dbReference>
<dbReference type="InterPro" id="IPR015943">
    <property type="entry name" value="WD40/YVTN_repeat-like_dom_sf"/>
</dbReference>
<feature type="repeat" description="WD" evidence="4">
    <location>
        <begin position="750"/>
        <end position="791"/>
    </location>
</feature>
<dbReference type="SMART" id="SM00320">
    <property type="entry name" value="WD40"/>
    <property type="match status" value="5"/>
</dbReference>
<dbReference type="InterPro" id="IPR027417">
    <property type="entry name" value="P-loop_NTPase"/>
</dbReference>
<dbReference type="InterPro" id="IPR020472">
    <property type="entry name" value="WD40_PAC1"/>
</dbReference>
<dbReference type="Pfam" id="PF23414">
    <property type="entry name" value="Beta-prop_EML_2"/>
    <property type="match status" value="1"/>
</dbReference>
<dbReference type="PANTHER" id="PTHR15622">
    <property type="entry name" value="WD40 REPEAT PROTEIN"/>
    <property type="match status" value="1"/>
</dbReference>
<dbReference type="InterPro" id="IPR019775">
    <property type="entry name" value="WD40_repeat_CS"/>
</dbReference>
<dbReference type="SUPFAM" id="SSF52540">
    <property type="entry name" value="P-loop containing nucleoside triphosphate hydrolases"/>
    <property type="match status" value="1"/>
</dbReference>
<evidence type="ECO:0000313" key="8">
    <source>
        <dbReference type="EMBL" id="KAH6656984.1"/>
    </source>
</evidence>
<feature type="coiled-coil region" evidence="5">
    <location>
        <begin position="25"/>
        <end position="91"/>
    </location>
</feature>
<organism evidence="8 9">
    <name type="scientific">Truncatella angustata</name>
    <dbReference type="NCBI Taxonomy" id="152316"/>
    <lineage>
        <taxon>Eukaryota</taxon>
        <taxon>Fungi</taxon>
        <taxon>Dikarya</taxon>
        <taxon>Ascomycota</taxon>
        <taxon>Pezizomycotina</taxon>
        <taxon>Sordariomycetes</taxon>
        <taxon>Xylariomycetidae</taxon>
        <taxon>Amphisphaeriales</taxon>
        <taxon>Sporocadaceae</taxon>
        <taxon>Truncatella</taxon>
    </lineage>
</organism>
<dbReference type="InterPro" id="IPR055442">
    <property type="entry name" value="Beta-prop_EML-like_2nd"/>
</dbReference>
<reference evidence="8" key="1">
    <citation type="journal article" date="2021" name="Nat. Commun.">
        <title>Genetic determinants of endophytism in the Arabidopsis root mycobiome.</title>
        <authorList>
            <person name="Mesny F."/>
            <person name="Miyauchi S."/>
            <person name="Thiergart T."/>
            <person name="Pickel B."/>
            <person name="Atanasova L."/>
            <person name="Karlsson M."/>
            <person name="Huettel B."/>
            <person name="Barry K.W."/>
            <person name="Haridas S."/>
            <person name="Chen C."/>
            <person name="Bauer D."/>
            <person name="Andreopoulos W."/>
            <person name="Pangilinan J."/>
            <person name="LaButti K."/>
            <person name="Riley R."/>
            <person name="Lipzen A."/>
            <person name="Clum A."/>
            <person name="Drula E."/>
            <person name="Henrissat B."/>
            <person name="Kohler A."/>
            <person name="Grigoriev I.V."/>
            <person name="Martin F.M."/>
            <person name="Hacquard S."/>
        </authorList>
    </citation>
    <scope>NUCLEOTIDE SEQUENCE</scope>
    <source>
        <strain evidence="8">MPI-SDFR-AT-0073</strain>
    </source>
</reference>
<gene>
    <name evidence="8" type="ORF">BKA67DRAFT_619081</name>
</gene>
<dbReference type="EMBL" id="JAGPXC010000002">
    <property type="protein sequence ID" value="KAH6656984.1"/>
    <property type="molecule type" value="Genomic_DNA"/>
</dbReference>
<dbReference type="Proteomes" id="UP000758603">
    <property type="component" value="Unassembled WGS sequence"/>
</dbReference>
<dbReference type="InterPro" id="IPR001680">
    <property type="entry name" value="WD40_rpt"/>
</dbReference>
<dbReference type="PROSITE" id="PS50082">
    <property type="entry name" value="WD_REPEATS_2"/>
    <property type="match status" value="5"/>
</dbReference>
<proteinExistence type="predicted"/>
<keyword evidence="9" id="KW-1185">Reference proteome</keyword>
<evidence type="ECO:0000313" key="9">
    <source>
        <dbReference type="Proteomes" id="UP000758603"/>
    </source>
</evidence>
<evidence type="ECO:0000256" key="3">
    <source>
        <dbReference type="ARBA" id="ARBA00022786"/>
    </source>
</evidence>
<evidence type="ECO:0000259" key="7">
    <source>
        <dbReference type="Pfam" id="PF24883"/>
    </source>
</evidence>
<dbReference type="Gene3D" id="2.130.10.10">
    <property type="entry name" value="YVTN repeat-like/Quinoprotein amine dehydrogenase"/>
    <property type="match status" value="3"/>
</dbReference>
<dbReference type="GeneID" id="70134346"/>
<evidence type="ECO:0000259" key="6">
    <source>
        <dbReference type="Pfam" id="PF23414"/>
    </source>
</evidence>
<evidence type="ECO:0000256" key="1">
    <source>
        <dbReference type="ARBA" id="ARBA00022574"/>
    </source>
</evidence>
<dbReference type="PROSITE" id="PS00678">
    <property type="entry name" value="WD_REPEATS_1"/>
    <property type="match status" value="4"/>
</dbReference>
<dbReference type="AlphaFoldDB" id="A0A9P8URF1"/>
<dbReference type="Gene3D" id="3.40.50.300">
    <property type="entry name" value="P-loop containing nucleotide triphosphate hydrolases"/>
    <property type="match status" value="1"/>
</dbReference>
<keyword evidence="2" id="KW-0677">Repeat</keyword>
<feature type="repeat" description="WD" evidence="4">
    <location>
        <begin position="918"/>
        <end position="959"/>
    </location>
</feature>
<dbReference type="SUPFAM" id="SSF50978">
    <property type="entry name" value="WD40 repeat-like"/>
    <property type="match status" value="1"/>
</dbReference>
<dbReference type="Pfam" id="PF24883">
    <property type="entry name" value="NPHP3_N"/>
    <property type="match status" value="1"/>
</dbReference>
<evidence type="ECO:0000256" key="2">
    <source>
        <dbReference type="ARBA" id="ARBA00022737"/>
    </source>
</evidence>
<name>A0A9P8URF1_9PEZI</name>
<evidence type="ECO:0000256" key="4">
    <source>
        <dbReference type="PROSITE-ProRule" id="PRU00221"/>
    </source>
</evidence>
<evidence type="ECO:0008006" key="10">
    <source>
        <dbReference type="Google" id="ProtNLM"/>
    </source>
</evidence>
<dbReference type="PRINTS" id="PR00320">
    <property type="entry name" value="GPROTEINBRPT"/>
</dbReference>
<dbReference type="PROSITE" id="PS50294">
    <property type="entry name" value="WD_REPEATS_REGION"/>
    <property type="match status" value="5"/>
</dbReference>
<sequence>MAEAFGVAASALAVAELSAKIVKVCAQYTNDVVKAREDIERLKREVSSLGDLAKSVQDLLDKSSQLKDTTLEKLQTSLVESQTRLGELRAKLVHGKRKTVMRKFGFRALTWPFKSQDVEKTLQDLGRLTQAISLAIQVDQTGILLHIDQKIALAKLPIADGAAYNSHADEHNPQCLPDTRIEVLREISGWAQDPHTKTVYWLNGMAGTGKSTISRTLAHMFSESGALGATFFFKRGEGDRGGMSKFFTTIASQLIQQVPEITEHVQAAIDADPAIISKALPEQFDKLIIDPVLKTLPRASPRQSRLLIIIIDALDECEREKDVQVFIRLLSGAKTLQNLQLKFFLTSRPELPIRLGFRAIDGIYQDFILHEVAEPVLEHDIAMYFKHELRLIQQEFDRSNSRDRQLSANWPTRADLQTLVQMAIPLFIFAATVCRFISDGRVGSPDEQLQEVLQYQSKSPKSQLDATYLPVLNQMVTGLHPRDLSRVLERFHKVVGSIIALASPLSIFALAQLLDIPVAIVDDALRTLHSVLSIPISPQQPVRPLHLSFRDFLTDPARRDDPFWINEKKTHHQLAIQCLRMLNTLKTDICKVRAPGTFASSIPSKEINAKLPSEIQYACRFWTYHLQASGINNSDINNVWGFLSSHFLQWLEALSWMGRLPESLRMVKDLQLLFPPLVSQKVSDFLEDSIRFILAISSSIQLAPLQAYSSALIFSPYQSIVRGIYNQEITDWIALKPKVPLRWGQNLQTLEGHTSWVSSVAFSPDGKLVASASNDHTVILWDADTGERQQTLEGHTSWVNSVAFSPDGKVVASASDDHTVILWDANTGERQQTLEGHTGSVSSVAFSPDGKVVASASGDHTVILWYADAGERQQTLEGHTGSVNSVAFSPDGKVVASASGDYTVILWDADTGERQQTLEGHTSWVNSVAFSPDGKVVASASDDHTVILWDADTGERQQKIDIGTVSYSLKFDINNKHILTDIGTFAIHKPTDTLPVRSSQAQPFAPDSAASNMECVGYGISQDQYWITLDGRMMLWLPPAYRPGTSVINGSTIVIGSSSGRVLIIRLDRYSEGKMFKPLH</sequence>
<dbReference type="InterPro" id="IPR036322">
    <property type="entry name" value="WD40_repeat_dom_sf"/>
</dbReference>
<dbReference type="InterPro" id="IPR056884">
    <property type="entry name" value="NPHP3-like_N"/>
</dbReference>
<comment type="caution">
    <text evidence="8">The sequence shown here is derived from an EMBL/GenBank/DDBJ whole genome shotgun (WGS) entry which is preliminary data.</text>
</comment>
<feature type="domain" description="EML-like second beta-propeller" evidence="6">
    <location>
        <begin position="759"/>
        <end position="917"/>
    </location>
</feature>
<keyword evidence="3" id="KW-0833">Ubl conjugation pathway</keyword>
<accession>A0A9P8URF1</accession>
<evidence type="ECO:0000256" key="5">
    <source>
        <dbReference type="SAM" id="Coils"/>
    </source>
</evidence>
<feature type="repeat" description="WD" evidence="4">
    <location>
        <begin position="834"/>
        <end position="875"/>
    </location>
</feature>
<keyword evidence="5" id="KW-0175">Coiled coil</keyword>
<dbReference type="CDD" id="cd00200">
    <property type="entry name" value="WD40"/>
    <property type="match status" value="1"/>
</dbReference>
<dbReference type="OrthoDB" id="538223at2759"/>
<protein>
    <recommendedName>
        <fullName evidence="10">Vegetative incompatibility protein HET-E-1</fullName>
    </recommendedName>
</protein>